<protein>
    <submittedName>
        <fullName evidence="1">Uncharacterized protein</fullName>
    </submittedName>
</protein>
<proteinExistence type="predicted"/>
<reference evidence="1 2" key="1">
    <citation type="journal article" date="2018" name="Front. Plant Sci.">
        <title>Red Clover (Trifolium pratense) and Zigzag Clover (T. medium) - A Picture of Genomic Similarities and Differences.</title>
        <authorList>
            <person name="Dluhosova J."/>
            <person name="Istvanek J."/>
            <person name="Nedelnik J."/>
            <person name="Repkova J."/>
        </authorList>
    </citation>
    <scope>NUCLEOTIDE SEQUENCE [LARGE SCALE GENOMIC DNA]</scope>
    <source>
        <strain evidence="2">cv. 10/8</strain>
        <tissue evidence="1">Leaf</tissue>
    </source>
</reference>
<accession>A0A392R059</accession>
<dbReference type="EMBL" id="LXQA010169088">
    <property type="protein sequence ID" value="MCI28935.1"/>
    <property type="molecule type" value="Genomic_DNA"/>
</dbReference>
<sequence length="18" mass="1908">CLVDGGDEYLQLLAVVSN</sequence>
<dbReference type="Proteomes" id="UP000265520">
    <property type="component" value="Unassembled WGS sequence"/>
</dbReference>
<keyword evidence="2" id="KW-1185">Reference proteome</keyword>
<organism evidence="1 2">
    <name type="scientific">Trifolium medium</name>
    <dbReference type="NCBI Taxonomy" id="97028"/>
    <lineage>
        <taxon>Eukaryota</taxon>
        <taxon>Viridiplantae</taxon>
        <taxon>Streptophyta</taxon>
        <taxon>Embryophyta</taxon>
        <taxon>Tracheophyta</taxon>
        <taxon>Spermatophyta</taxon>
        <taxon>Magnoliopsida</taxon>
        <taxon>eudicotyledons</taxon>
        <taxon>Gunneridae</taxon>
        <taxon>Pentapetalae</taxon>
        <taxon>rosids</taxon>
        <taxon>fabids</taxon>
        <taxon>Fabales</taxon>
        <taxon>Fabaceae</taxon>
        <taxon>Papilionoideae</taxon>
        <taxon>50 kb inversion clade</taxon>
        <taxon>NPAAA clade</taxon>
        <taxon>Hologalegina</taxon>
        <taxon>IRL clade</taxon>
        <taxon>Trifolieae</taxon>
        <taxon>Trifolium</taxon>
    </lineage>
</organism>
<name>A0A392R059_9FABA</name>
<feature type="non-terminal residue" evidence="1">
    <location>
        <position position="1"/>
    </location>
</feature>
<evidence type="ECO:0000313" key="2">
    <source>
        <dbReference type="Proteomes" id="UP000265520"/>
    </source>
</evidence>
<dbReference type="AlphaFoldDB" id="A0A392R059"/>
<comment type="caution">
    <text evidence="1">The sequence shown here is derived from an EMBL/GenBank/DDBJ whole genome shotgun (WGS) entry which is preliminary data.</text>
</comment>
<evidence type="ECO:0000313" key="1">
    <source>
        <dbReference type="EMBL" id="MCI28935.1"/>
    </source>
</evidence>